<evidence type="ECO:0000256" key="1">
    <source>
        <dbReference type="ARBA" id="ARBA00007584"/>
    </source>
</evidence>
<dbReference type="PhylomeDB" id="B3RZ52"/>
<comment type="similarity">
    <text evidence="1">Belongs to the OPA3 family.</text>
</comment>
<keyword evidence="4" id="KW-1185">Reference proteome</keyword>
<dbReference type="KEGG" id="tad:TRIADDRAFT_7238"/>
<dbReference type="AlphaFoldDB" id="B3RZ52"/>
<gene>
    <name evidence="3" type="ORF">TRIADDRAFT_7238</name>
</gene>
<protein>
    <recommendedName>
        <fullName evidence="5">Optic atrophy 3 protein</fullName>
    </recommendedName>
</protein>
<dbReference type="STRING" id="10228.B3RZ52"/>
<name>B3RZ52_TRIAD</name>
<dbReference type="Proteomes" id="UP000009022">
    <property type="component" value="Unassembled WGS sequence"/>
</dbReference>
<dbReference type="eggNOG" id="KOG3335">
    <property type="taxonomic scope" value="Eukaryota"/>
</dbReference>
<evidence type="ECO:0000313" key="4">
    <source>
        <dbReference type="Proteomes" id="UP000009022"/>
    </source>
</evidence>
<proteinExistence type="inferred from homology"/>
<evidence type="ECO:0000313" key="3">
    <source>
        <dbReference type="EMBL" id="EDV23782.1"/>
    </source>
</evidence>
<dbReference type="InParanoid" id="B3RZ52"/>
<organism evidence="3 4">
    <name type="scientific">Trichoplax adhaerens</name>
    <name type="common">Trichoplax reptans</name>
    <dbReference type="NCBI Taxonomy" id="10228"/>
    <lineage>
        <taxon>Eukaryota</taxon>
        <taxon>Metazoa</taxon>
        <taxon>Placozoa</taxon>
        <taxon>Uniplacotomia</taxon>
        <taxon>Trichoplacea</taxon>
        <taxon>Trichoplacidae</taxon>
        <taxon>Trichoplax</taxon>
    </lineage>
</organism>
<dbReference type="EMBL" id="DS985246">
    <property type="protein sequence ID" value="EDV23782.1"/>
    <property type="molecule type" value="Genomic_DNA"/>
</dbReference>
<dbReference type="OrthoDB" id="2129069at2759"/>
<dbReference type="RefSeq" id="XP_002113308.1">
    <property type="nucleotide sequence ID" value="XM_002113272.1"/>
</dbReference>
<feature type="non-terminal residue" evidence="3">
    <location>
        <position position="138"/>
    </location>
</feature>
<dbReference type="Pfam" id="PF07047">
    <property type="entry name" value="OPA3"/>
    <property type="match status" value="1"/>
</dbReference>
<dbReference type="PANTHER" id="PTHR12499:SF0">
    <property type="entry name" value="OPTIC ATROPHY 3 PROTEIN"/>
    <property type="match status" value="1"/>
</dbReference>
<dbReference type="InterPro" id="IPR010754">
    <property type="entry name" value="OPA3-like"/>
</dbReference>
<dbReference type="GO" id="GO:0005739">
    <property type="term" value="C:mitochondrion"/>
    <property type="evidence" value="ECO:0000318"/>
    <property type="project" value="GO_Central"/>
</dbReference>
<sequence>ALPLAKLFYLGIKQISKPLVYRIKTAAKGSPFFRKYICIPPAQAHHWLELNVKMRLMGFKGRAEIKPLNEANAIELGSEILGETLIFGIAAGTILAEYYRGQRNERKKEDVQNETLALLVEKVSELELQMHQQSAELR</sequence>
<dbReference type="HOGENOM" id="CLU_074707_5_1_1"/>
<dbReference type="CTD" id="6754521"/>
<reference evidence="3 4" key="1">
    <citation type="journal article" date="2008" name="Nature">
        <title>The Trichoplax genome and the nature of placozoans.</title>
        <authorList>
            <person name="Srivastava M."/>
            <person name="Begovic E."/>
            <person name="Chapman J."/>
            <person name="Putnam N.H."/>
            <person name="Hellsten U."/>
            <person name="Kawashima T."/>
            <person name="Kuo A."/>
            <person name="Mitros T."/>
            <person name="Salamov A."/>
            <person name="Carpenter M.L."/>
            <person name="Signorovitch A.Y."/>
            <person name="Moreno M.A."/>
            <person name="Kamm K."/>
            <person name="Grimwood J."/>
            <person name="Schmutz J."/>
            <person name="Shapiro H."/>
            <person name="Grigoriev I.V."/>
            <person name="Buss L.W."/>
            <person name="Schierwater B."/>
            <person name="Dellaporta S.L."/>
            <person name="Rokhsar D.S."/>
        </authorList>
    </citation>
    <scope>NUCLEOTIDE SEQUENCE [LARGE SCALE GENOMIC DNA]</scope>
    <source>
        <strain evidence="3 4">Grell-BS-1999</strain>
    </source>
</reference>
<dbReference type="GO" id="GO:0019216">
    <property type="term" value="P:regulation of lipid metabolic process"/>
    <property type="evidence" value="ECO:0000318"/>
    <property type="project" value="GO_Central"/>
</dbReference>
<accession>B3RZ52</accession>
<keyword evidence="2" id="KW-0175">Coiled coil</keyword>
<dbReference type="GeneID" id="6754521"/>
<feature type="non-terminal residue" evidence="3">
    <location>
        <position position="1"/>
    </location>
</feature>
<evidence type="ECO:0008006" key="5">
    <source>
        <dbReference type="Google" id="ProtNLM"/>
    </source>
</evidence>
<dbReference type="PANTHER" id="PTHR12499">
    <property type="entry name" value="OPTIC ATROPHY 3 PROTEIN OPA3"/>
    <property type="match status" value="1"/>
</dbReference>
<dbReference type="OMA" id="KMYVMNL"/>
<evidence type="ECO:0000256" key="2">
    <source>
        <dbReference type="ARBA" id="ARBA00023054"/>
    </source>
</evidence>